<evidence type="ECO:0000256" key="4">
    <source>
        <dbReference type="ARBA" id="ARBA00013028"/>
    </source>
</evidence>
<dbReference type="InterPro" id="IPR004450">
    <property type="entry name" value="Thr_synthase-like"/>
</dbReference>
<proteinExistence type="inferred from homology"/>
<evidence type="ECO:0000313" key="15">
    <source>
        <dbReference type="EMBL" id="RCL77763.1"/>
    </source>
</evidence>
<dbReference type="InterPro" id="IPR029144">
    <property type="entry name" value="Thr_synth_N"/>
</dbReference>
<comment type="cofactor">
    <cofactor evidence="1 12">
        <name>pyridoxal 5'-phosphate</name>
        <dbReference type="ChEBI" id="CHEBI:597326"/>
    </cofactor>
</comment>
<dbReference type="Gene3D" id="3.90.1380.10">
    <property type="entry name" value="Threonine synthase, N-terminal domain"/>
    <property type="match status" value="1"/>
</dbReference>
<keyword evidence="8 12" id="KW-0663">Pyridoxal phosphate</keyword>
<keyword evidence="7" id="KW-0791">Threonine biosynthesis</keyword>
<accession>A0A368E2J1</accession>
<feature type="domain" description="Tryptophan synthase beta chain-like PALP" evidence="13">
    <location>
        <begin position="101"/>
        <end position="410"/>
    </location>
</feature>
<dbReference type="InterPro" id="IPR001926">
    <property type="entry name" value="TrpB-like_PALP"/>
</dbReference>
<name>A0A368E2J1_9PROT</name>
<dbReference type="InterPro" id="IPR037158">
    <property type="entry name" value="Thr_synth_N_sf"/>
</dbReference>
<keyword evidence="6" id="KW-0028">Amino-acid biosynthesis</keyword>
<evidence type="ECO:0000256" key="8">
    <source>
        <dbReference type="ARBA" id="ARBA00022898"/>
    </source>
</evidence>
<dbReference type="InterPro" id="IPR000634">
    <property type="entry name" value="Ser/Thr_deHydtase_PyrdxlP-BS"/>
</dbReference>
<dbReference type="InterPro" id="IPR036052">
    <property type="entry name" value="TrpB-like_PALP_sf"/>
</dbReference>
<comment type="pathway">
    <text evidence="2">Amino-acid biosynthesis; L-threonine biosynthesis; L-threonine from L-aspartate: step 5/5.</text>
</comment>
<dbReference type="EMBL" id="QOQF01000005">
    <property type="protein sequence ID" value="RCL77763.1"/>
    <property type="molecule type" value="Genomic_DNA"/>
</dbReference>
<evidence type="ECO:0000256" key="11">
    <source>
        <dbReference type="NCBIfam" id="TIGR00260"/>
    </source>
</evidence>
<comment type="catalytic activity">
    <reaction evidence="10">
        <text>O-phospho-L-homoserine + H2O = L-threonine + phosphate</text>
        <dbReference type="Rhea" id="RHEA:10840"/>
        <dbReference type="ChEBI" id="CHEBI:15377"/>
        <dbReference type="ChEBI" id="CHEBI:43474"/>
        <dbReference type="ChEBI" id="CHEBI:57590"/>
        <dbReference type="ChEBI" id="CHEBI:57926"/>
        <dbReference type="EC" id="4.2.3.1"/>
    </reaction>
</comment>
<dbReference type="PANTHER" id="PTHR42690">
    <property type="entry name" value="THREONINE SYNTHASE FAMILY MEMBER"/>
    <property type="match status" value="1"/>
</dbReference>
<feature type="domain" description="Threonine synthase N-terminal" evidence="14">
    <location>
        <begin position="2"/>
        <end position="80"/>
    </location>
</feature>
<dbReference type="Pfam" id="PF00291">
    <property type="entry name" value="PALP"/>
    <property type="match status" value="1"/>
</dbReference>
<dbReference type="PROSITE" id="PS00165">
    <property type="entry name" value="DEHYDRATASE_SER_THR"/>
    <property type="match status" value="1"/>
</dbReference>
<dbReference type="Gene3D" id="3.40.50.1100">
    <property type="match status" value="2"/>
</dbReference>
<comment type="caution">
    <text evidence="15">The sequence shown here is derived from an EMBL/GenBank/DDBJ whole genome shotgun (WGS) entry which is preliminary data.</text>
</comment>
<evidence type="ECO:0000313" key="16">
    <source>
        <dbReference type="Proteomes" id="UP000252132"/>
    </source>
</evidence>
<keyword evidence="9 15" id="KW-0456">Lyase</keyword>
<evidence type="ECO:0000256" key="12">
    <source>
        <dbReference type="PIRSR" id="PIRSR604450-51"/>
    </source>
</evidence>
<reference evidence="15 16" key="1">
    <citation type="journal article" date="2018" name="Microbiome">
        <title>Fine metagenomic profile of the Mediterranean stratified and mixed water columns revealed by assembly and recruitment.</title>
        <authorList>
            <person name="Haro-Moreno J.M."/>
            <person name="Lopez-Perez M."/>
            <person name="De La Torre J.R."/>
            <person name="Picazo A."/>
            <person name="Camacho A."/>
            <person name="Rodriguez-Valera F."/>
        </authorList>
    </citation>
    <scope>NUCLEOTIDE SEQUENCE [LARGE SCALE GENOMIC DNA]</scope>
    <source>
        <strain evidence="15">MED-G55</strain>
    </source>
</reference>
<dbReference type="GO" id="GO:0004795">
    <property type="term" value="F:threonine synthase activity"/>
    <property type="evidence" value="ECO:0007669"/>
    <property type="project" value="UniProtKB-UniRule"/>
</dbReference>
<dbReference type="EC" id="4.2.3.1" evidence="4 11"/>
<evidence type="ECO:0000259" key="14">
    <source>
        <dbReference type="Pfam" id="PF14821"/>
    </source>
</evidence>
<dbReference type="GO" id="GO:0009088">
    <property type="term" value="P:threonine biosynthetic process"/>
    <property type="evidence" value="ECO:0007669"/>
    <property type="project" value="UniProtKB-UniRule"/>
</dbReference>
<evidence type="ECO:0000256" key="6">
    <source>
        <dbReference type="ARBA" id="ARBA00022605"/>
    </source>
</evidence>
<dbReference type="Pfam" id="PF14821">
    <property type="entry name" value="Thr_synth_N"/>
    <property type="match status" value="1"/>
</dbReference>
<dbReference type="SUPFAM" id="SSF53686">
    <property type="entry name" value="Tryptophan synthase beta subunit-like PLP-dependent enzymes"/>
    <property type="match status" value="1"/>
</dbReference>
<dbReference type="Proteomes" id="UP000252132">
    <property type="component" value="Unassembled WGS sequence"/>
</dbReference>
<dbReference type="PANTHER" id="PTHR42690:SF1">
    <property type="entry name" value="THREONINE SYNTHASE-LIKE 2"/>
    <property type="match status" value="1"/>
</dbReference>
<dbReference type="InterPro" id="IPR051166">
    <property type="entry name" value="Threonine_Synthase"/>
</dbReference>
<evidence type="ECO:0000256" key="10">
    <source>
        <dbReference type="ARBA" id="ARBA00049144"/>
    </source>
</evidence>
<evidence type="ECO:0000256" key="2">
    <source>
        <dbReference type="ARBA" id="ARBA00004979"/>
    </source>
</evidence>
<dbReference type="CDD" id="cd01560">
    <property type="entry name" value="Thr-synth_2"/>
    <property type="match status" value="1"/>
</dbReference>
<dbReference type="AlphaFoldDB" id="A0A368E2J1"/>
<comment type="similarity">
    <text evidence="3">Belongs to the threonine synthase family.</text>
</comment>
<evidence type="ECO:0000259" key="13">
    <source>
        <dbReference type="Pfam" id="PF00291"/>
    </source>
</evidence>
<protein>
    <recommendedName>
        <fullName evidence="5 11">Threonine synthase</fullName>
        <ecNumber evidence="4 11">4.2.3.1</ecNumber>
    </recommendedName>
</protein>
<dbReference type="GO" id="GO:0030170">
    <property type="term" value="F:pyridoxal phosphate binding"/>
    <property type="evidence" value="ECO:0007669"/>
    <property type="project" value="InterPro"/>
</dbReference>
<evidence type="ECO:0000256" key="9">
    <source>
        <dbReference type="ARBA" id="ARBA00023239"/>
    </source>
</evidence>
<feature type="modified residue" description="N6-(pyridoxal phosphate)lysine" evidence="12">
    <location>
        <position position="112"/>
    </location>
</feature>
<gene>
    <name evidence="15" type="ORF">DBW69_02265</name>
</gene>
<evidence type="ECO:0000256" key="5">
    <source>
        <dbReference type="ARBA" id="ARBA00018679"/>
    </source>
</evidence>
<evidence type="ECO:0000256" key="7">
    <source>
        <dbReference type="ARBA" id="ARBA00022697"/>
    </source>
</evidence>
<evidence type="ECO:0000256" key="1">
    <source>
        <dbReference type="ARBA" id="ARBA00001933"/>
    </source>
</evidence>
<organism evidence="15 16">
    <name type="scientific">PS1 clade bacterium</name>
    <dbReference type="NCBI Taxonomy" id="2175152"/>
    <lineage>
        <taxon>Bacteria</taxon>
        <taxon>Pseudomonadati</taxon>
        <taxon>Pseudomonadota</taxon>
        <taxon>Alphaproteobacteria</taxon>
        <taxon>PS1 clade</taxon>
    </lineage>
</organism>
<sequence length="468" mass="51447">MKYISTRGTAPVLDFEDTLLAGLATDGGLYVPESWPRLSRETLATFKDKSYAEVAYEVLQPFIGGTPDNDRFREILQSAYQAFEVPEVAPVVPLGGQHYLLELFHGPTLAFKDVAMQLLARLMDEALARRGRRATIIGATSGDTGGAAIEAFRGLENIDIFIFFPKGRVSDVQRKQMTTPTDSNVHALAIEGTFDDCQALVKDMFNDADFRQETGLAGVNSINWARVMAQTVYYFTASAQLGGPDKEIAFSVPTGNFGDIFAGYVAKQMGLPIAQLMIATNINDILARVLKTGIYEIGDVVASTSPSMDIQVSSNFERLLFEATGRNAGEVCRLMGELAEKRKFSLSPDVLDVMRASFAAERVDEVETAKIIKDMFETDEMLLDPHTAVGYGAALRSDLPTSTPIVTLATAHPAKFPASVEKACNRQAEEIIDTPERVQVMMKQDEKYETYPNELAGVQDFIRQKKTD</sequence>
<evidence type="ECO:0000256" key="3">
    <source>
        <dbReference type="ARBA" id="ARBA00005517"/>
    </source>
</evidence>
<dbReference type="UniPathway" id="UPA00050">
    <property type="reaction ID" value="UER00065"/>
</dbReference>
<dbReference type="NCBIfam" id="TIGR00260">
    <property type="entry name" value="thrC"/>
    <property type="match status" value="1"/>
</dbReference>